<dbReference type="Pfam" id="PF00560">
    <property type="entry name" value="LRR_1"/>
    <property type="match status" value="3"/>
</dbReference>
<name>A0A6P8E1H9_PUNGR</name>
<evidence type="ECO:0000313" key="12">
    <source>
        <dbReference type="RefSeq" id="XP_031398663.1"/>
    </source>
</evidence>
<gene>
    <name evidence="12" type="primary">LOC116209216</name>
</gene>
<keyword evidence="11" id="KW-1185">Reference proteome</keyword>
<dbReference type="InterPro" id="IPR053211">
    <property type="entry name" value="DNA_repair-toleration"/>
</dbReference>
<keyword evidence="5" id="KW-0732">Signal</keyword>
<proteinExistence type="inferred from homology"/>
<dbReference type="Pfam" id="PF08263">
    <property type="entry name" value="LRRNT_2"/>
    <property type="match status" value="1"/>
</dbReference>
<dbReference type="AlphaFoldDB" id="A0A6P8E1H9"/>
<keyword evidence="9" id="KW-0325">Glycoprotein</keyword>
<keyword evidence="6" id="KW-0677">Repeat</keyword>
<evidence type="ECO:0000256" key="6">
    <source>
        <dbReference type="ARBA" id="ARBA00022737"/>
    </source>
</evidence>
<dbReference type="RefSeq" id="XP_031398663.1">
    <property type="nucleotide sequence ID" value="XM_031542803.1"/>
</dbReference>
<evidence type="ECO:0000256" key="1">
    <source>
        <dbReference type="ARBA" id="ARBA00004479"/>
    </source>
</evidence>
<dbReference type="OrthoDB" id="676979at2759"/>
<feature type="domain" description="Leucine-rich repeat-containing N-terminal plant-type" evidence="10">
    <location>
        <begin position="63"/>
        <end position="102"/>
    </location>
</feature>
<reference evidence="12" key="2">
    <citation type="submission" date="2025-08" db="UniProtKB">
        <authorList>
            <consortium name="RefSeq"/>
        </authorList>
    </citation>
    <scope>IDENTIFICATION</scope>
    <source>
        <tissue evidence="12">Leaf</tissue>
    </source>
</reference>
<organism evidence="11 12">
    <name type="scientific">Punica granatum</name>
    <name type="common">Pomegranate</name>
    <dbReference type="NCBI Taxonomy" id="22663"/>
    <lineage>
        <taxon>Eukaryota</taxon>
        <taxon>Viridiplantae</taxon>
        <taxon>Streptophyta</taxon>
        <taxon>Embryophyta</taxon>
        <taxon>Tracheophyta</taxon>
        <taxon>Spermatophyta</taxon>
        <taxon>Magnoliopsida</taxon>
        <taxon>eudicotyledons</taxon>
        <taxon>Gunneridae</taxon>
        <taxon>Pentapetalae</taxon>
        <taxon>rosids</taxon>
        <taxon>malvids</taxon>
        <taxon>Myrtales</taxon>
        <taxon>Lythraceae</taxon>
        <taxon>Punica</taxon>
    </lineage>
</organism>
<keyword evidence="8" id="KW-0472">Membrane</keyword>
<keyword evidence="7" id="KW-1133">Transmembrane helix</keyword>
<comment type="subcellular location">
    <subcellularLocation>
        <location evidence="1">Membrane</location>
        <topology evidence="1">Single-pass type I membrane protein</topology>
    </subcellularLocation>
</comment>
<dbReference type="InterPro" id="IPR032675">
    <property type="entry name" value="LRR_dom_sf"/>
</dbReference>
<keyword evidence="4" id="KW-0812">Transmembrane</keyword>
<dbReference type="FunFam" id="3.80.10.10:FF:000275">
    <property type="entry name" value="Leucine-rich repeat receptor-like protein kinase"/>
    <property type="match status" value="1"/>
</dbReference>
<evidence type="ECO:0000256" key="2">
    <source>
        <dbReference type="ARBA" id="ARBA00009592"/>
    </source>
</evidence>
<reference evidence="11" key="1">
    <citation type="journal article" date="2020" name="Plant Biotechnol. J.">
        <title>The pomegranate (Punica granatum L.) draft genome dissects genetic divergence between soft- and hard-seeded cultivars.</title>
        <authorList>
            <person name="Luo X."/>
            <person name="Li H."/>
            <person name="Wu Z."/>
            <person name="Yao W."/>
            <person name="Zhao P."/>
            <person name="Cao D."/>
            <person name="Yu H."/>
            <person name="Li K."/>
            <person name="Poudel K."/>
            <person name="Zhao D."/>
            <person name="Zhang F."/>
            <person name="Xia X."/>
            <person name="Chen L."/>
            <person name="Wang Q."/>
            <person name="Jing D."/>
            <person name="Cao S."/>
        </authorList>
    </citation>
    <scope>NUCLEOTIDE SEQUENCE [LARGE SCALE GENOMIC DNA]</scope>
    <source>
        <strain evidence="11">cv. Tunisia</strain>
    </source>
</reference>
<comment type="similarity">
    <text evidence="2">Belongs to the RLP family.</text>
</comment>
<dbReference type="PANTHER" id="PTHR48060">
    <property type="entry name" value="DNA DAMAGE-REPAIR/TOLERATION PROTEIN DRT100"/>
    <property type="match status" value="1"/>
</dbReference>
<keyword evidence="3" id="KW-0433">Leucine-rich repeat</keyword>
<dbReference type="GeneID" id="116209216"/>
<evidence type="ECO:0000259" key="10">
    <source>
        <dbReference type="Pfam" id="PF08263"/>
    </source>
</evidence>
<dbReference type="Proteomes" id="UP000515151">
    <property type="component" value="Chromosome 5"/>
</dbReference>
<dbReference type="PANTHER" id="PTHR48060:SF7">
    <property type="entry name" value="DNA DAMAGE-REPAIR_TOLERATION PROTEIN DRT100"/>
    <property type="match status" value="1"/>
</dbReference>
<protein>
    <submittedName>
        <fullName evidence="12">Polygalacturonase inhibitor-like</fullName>
    </submittedName>
</protein>
<dbReference type="SUPFAM" id="SSF52058">
    <property type="entry name" value="L domain-like"/>
    <property type="match status" value="1"/>
</dbReference>
<evidence type="ECO:0000313" key="11">
    <source>
        <dbReference type="Proteomes" id="UP000515151"/>
    </source>
</evidence>
<sequence>MSSLTNENGTYLLFPYILFRKTLCLLCLHNIPFHTDPMMQTHHFLCALLCLSVVLPSAGELCHPDDKKALLEIKNHFDNAYVFASWSPDTDCCTSWYIVKCNETTNRVVSLELFMGGLPPSQIPPAIGDLPYLRILTLHKQPNLTGPIPPAIARLTNLEYLTLTWNNLTGPIPSFLSKLQKLIFLQLSFNNLSGSIPSSLSNLRNLAAISLDRNKLTGTIPDSLSAIKGNSLYLQLSHNDLIGKIPESFKDVDFGQVDVSRNKLEGDIFMFFGGNKSTQILDFSRNQFQFDMSRLEVYPRLAYLNVNHNKIYGSIPDEMTRLPELRGLNVSYNRLCGRIPVGGQMQSFDYTTYFHNRCLCGAPLNVTCK</sequence>
<evidence type="ECO:0000256" key="4">
    <source>
        <dbReference type="ARBA" id="ARBA00022692"/>
    </source>
</evidence>
<dbReference type="GO" id="GO:0016020">
    <property type="term" value="C:membrane"/>
    <property type="evidence" value="ECO:0007669"/>
    <property type="project" value="UniProtKB-SubCell"/>
</dbReference>
<evidence type="ECO:0000256" key="8">
    <source>
        <dbReference type="ARBA" id="ARBA00023136"/>
    </source>
</evidence>
<evidence type="ECO:0000256" key="5">
    <source>
        <dbReference type="ARBA" id="ARBA00022729"/>
    </source>
</evidence>
<evidence type="ECO:0000256" key="9">
    <source>
        <dbReference type="ARBA" id="ARBA00023180"/>
    </source>
</evidence>
<accession>A0A6P8E1H9</accession>
<evidence type="ECO:0000256" key="7">
    <source>
        <dbReference type="ARBA" id="ARBA00022989"/>
    </source>
</evidence>
<dbReference type="InterPro" id="IPR001611">
    <property type="entry name" value="Leu-rich_rpt"/>
</dbReference>
<dbReference type="Gene3D" id="3.80.10.10">
    <property type="entry name" value="Ribonuclease Inhibitor"/>
    <property type="match status" value="1"/>
</dbReference>
<evidence type="ECO:0000256" key="3">
    <source>
        <dbReference type="ARBA" id="ARBA00022614"/>
    </source>
</evidence>
<dbReference type="InterPro" id="IPR013210">
    <property type="entry name" value="LRR_N_plant-typ"/>
</dbReference>